<dbReference type="AlphaFoldDB" id="Q03X80"/>
<dbReference type="EnsemblBacteria" id="ABJ62192">
    <property type="protein sequence ID" value="ABJ62192"/>
    <property type="gene ID" value="LEUM_1092"/>
</dbReference>
<accession>Q03X80</accession>
<evidence type="ECO:0000313" key="1">
    <source>
        <dbReference type="EMBL" id="ABJ62192.1"/>
    </source>
</evidence>
<dbReference type="eggNOG" id="COG1073">
    <property type="taxonomic scope" value="Bacteria"/>
</dbReference>
<dbReference type="KEGG" id="lme:LEUM_1092"/>
<gene>
    <name evidence="1" type="ordered locus">LEUM_1092</name>
</gene>
<dbReference type="Gene3D" id="3.40.50.1820">
    <property type="entry name" value="alpha/beta hydrolase"/>
    <property type="match status" value="1"/>
</dbReference>
<proteinExistence type="predicted"/>
<name>Q03X80_LEUMM</name>
<protein>
    <submittedName>
        <fullName evidence="1">Uncharacterized protein</fullName>
    </submittedName>
</protein>
<dbReference type="InterPro" id="IPR029058">
    <property type="entry name" value="AB_hydrolase_fold"/>
</dbReference>
<reference evidence="1 2" key="1">
    <citation type="journal article" date="2006" name="Proc. Natl. Acad. Sci. U.S.A.">
        <title>Comparative genomics of the lactic acid bacteria.</title>
        <authorList>
            <person name="Makarova K."/>
            <person name="Slesarev A."/>
            <person name="Wolf Y."/>
            <person name="Sorokin A."/>
            <person name="Mirkin B."/>
            <person name="Koonin E."/>
            <person name="Pavlov A."/>
            <person name="Pavlova N."/>
            <person name="Karamychev V."/>
            <person name="Polouchine N."/>
            <person name="Shakhova V."/>
            <person name="Grigoriev I."/>
            <person name="Lou Y."/>
            <person name="Rohksar D."/>
            <person name="Lucas S."/>
            <person name="Huang K."/>
            <person name="Goodstein D.M."/>
            <person name="Hawkins T."/>
            <person name="Plengvidhya V."/>
            <person name="Welker D."/>
            <person name="Hughes J."/>
            <person name="Goh Y."/>
            <person name="Benson A."/>
            <person name="Baldwin K."/>
            <person name="Lee J.H."/>
            <person name="Diaz-Muniz I."/>
            <person name="Dosti B."/>
            <person name="Smeianov V."/>
            <person name="Wechter W."/>
            <person name="Barabote R."/>
            <person name="Lorca G."/>
            <person name="Altermann E."/>
            <person name="Barrangou R."/>
            <person name="Ganesan B."/>
            <person name="Xie Y."/>
            <person name="Rawsthorne H."/>
            <person name="Tamir D."/>
            <person name="Parker C."/>
            <person name="Breidt F."/>
            <person name="Broadbent J."/>
            <person name="Hutkins R."/>
            <person name="O'Sullivan D."/>
            <person name="Steele J."/>
            <person name="Unlu G."/>
            <person name="Saier M."/>
            <person name="Klaenhammer T."/>
            <person name="Richardson P."/>
            <person name="Kozyavkin S."/>
            <person name="Weimer B."/>
            <person name="Mills D."/>
        </authorList>
    </citation>
    <scope>NUCLEOTIDE SEQUENCE [LARGE SCALE GENOMIC DNA]</scope>
    <source>
        <strain evidence="2">ATCC 8293 / DSM 20343 / BCRC 11652 / CCM 1803 / JCM 6124 / NCDO 523 / NBRC 100496 / NCIMB 8023 / NCTC 12954 / NRRL B-1118 / 37Y</strain>
    </source>
</reference>
<dbReference type="Proteomes" id="UP000000362">
    <property type="component" value="Chromosome"/>
</dbReference>
<organism evidence="1 2">
    <name type="scientific">Leuconostoc mesenteroides subsp. mesenteroides (strain ATCC 8293 / DSM 20343 / BCRC 11652 / CCM 1803 / JCM 6124 / NCDO 523 / NBRC 100496 / NCIMB 8023 / NCTC 12954 / NRRL B-1118 / 37Y)</name>
    <dbReference type="NCBI Taxonomy" id="203120"/>
    <lineage>
        <taxon>Bacteria</taxon>
        <taxon>Bacillati</taxon>
        <taxon>Bacillota</taxon>
        <taxon>Bacilli</taxon>
        <taxon>Lactobacillales</taxon>
        <taxon>Lactobacillaceae</taxon>
        <taxon>Leuconostoc</taxon>
    </lineage>
</organism>
<dbReference type="EMBL" id="CP000414">
    <property type="protein sequence ID" value="ABJ62192.1"/>
    <property type="molecule type" value="Genomic_DNA"/>
</dbReference>
<dbReference type="HOGENOM" id="CLU_207194_0_0_9"/>
<evidence type="ECO:0000313" key="2">
    <source>
        <dbReference type="Proteomes" id="UP000000362"/>
    </source>
</evidence>
<sequence length="72" mass="8494">MTFDASENVHLINERLLMMAEKTADTFYSTEKTYSNATGIKDRELSLFEDAQHIETYWKPDYVKQESEKLIQ</sequence>
<keyword evidence="2" id="KW-1185">Reference proteome</keyword>